<dbReference type="Gramene" id="ONIVA04G15930.1">
    <property type="protein sequence ID" value="ONIVA04G15930.1"/>
    <property type="gene ID" value="ONIVA04G15930"/>
</dbReference>
<name>A0A0E0H2R6_ORYNI</name>
<reference evidence="2" key="2">
    <citation type="submission" date="2018-04" db="EMBL/GenBank/DDBJ databases">
        <title>OnivRS2 (Oryza nivara Reference Sequence Version 2).</title>
        <authorList>
            <person name="Zhang J."/>
            <person name="Kudrna D."/>
            <person name="Lee S."/>
            <person name="Talag J."/>
            <person name="Rajasekar S."/>
            <person name="Welchert J."/>
            <person name="Hsing Y.-I."/>
            <person name="Wing R.A."/>
        </authorList>
    </citation>
    <scope>NUCLEOTIDE SEQUENCE [LARGE SCALE GENOMIC DNA]</scope>
    <source>
        <strain evidence="2">SL10</strain>
    </source>
</reference>
<dbReference type="HOGENOM" id="CLU_2798339_0_0_1"/>
<feature type="region of interest" description="Disordered" evidence="1">
    <location>
        <begin position="41"/>
        <end position="68"/>
    </location>
</feature>
<protein>
    <submittedName>
        <fullName evidence="2">Uncharacterized protein</fullName>
    </submittedName>
</protein>
<dbReference type="InterPro" id="IPR036188">
    <property type="entry name" value="FAD/NAD-bd_sf"/>
</dbReference>
<dbReference type="Gene3D" id="3.50.50.60">
    <property type="entry name" value="FAD/NAD(P)-binding domain"/>
    <property type="match status" value="1"/>
</dbReference>
<dbReference type="STRING" id="4536.A0A0E0H2R6"/>
<feature type="region of interest" description="Disordered" evidence="1">
    <location>
        <begin position="1"/>
        <end position="21"/>
    </location>
</feature>
<dbReference type="AlphaFoldDB" id="A0A0E0H2R6"/>
<reference evidence="2" key="1">
    <citation type="submission" date="2015-04" db="UniProtKB">
        <authorList>
            <consortium name="EnsemblPlants"/>
        </authorList>
    </citation>
    <scope>IDENTIFICATION</scope>
    <source>
        <strain evidence="2">SL10</strain>
    </source>
</reference>
<evidence type="ECO:0000313" key="3">
    <source>
        <dbReference type="Proteomes" id="UP000006591"/>
    </source>
</evidence>
<organism evidence="2">
    <name type="scientific">Oryza nivara</name>
    <name type="common">Indian wild rice</name>
    <name type="synonym">Oryza sativa f. spontanea</name>
    <dbReference type="NCBI Taxonomy" id="4536"/>
    <lineage>
        <taxon>Eukaryota</taxon>
        <taxon>Viridiplantae</taxon>
        <taxon>Streptophyta</taxon>
        <taxon>Embryophyta</taxon>
        <taxon>Tracheophyta</taxon>
        <taxon>Spermatophyta</taxon>
        <taxon>Magnoliopsida</taxon>
        <taxon>Liliopsida</taxon>
        <taxon>Poales</taxon>
        <taxon>Poaceae</taxon>
        <taxon>BOP clade</taxon>
        <taxon>Oryzoideae</taxon>
        <taxon>Oryzeae</taxon>
        <taxon>Oryzinae</taxon>
        <taxon>Oryza</taxon>
    </lineage>
</organism>
<feature type="compositionally biased region" description="Polar residues" evidence="1">
    <location>
        <begin position="41"/>
        <end position="55"/>
    </location>
</feature>
<accession>A0A0E0H2R6</accession>
<evidence type="ECO:0000256" key="1">
    <source>
        <dbReference type="SAM" id="MobiDB-lite"/>
    </source>
</evidence>
<dbReference type="Proteomes" id="UP000006591">
    <property type="component" value="Chromosome 4"/>
</dbReference>
<evidence type="ECO:0000313" key="2">
    <source>
        <dbReference type="EnsemblPlants" id="ONIVA04G15930.1"/>
    </source>
</evidence>
<proteinExistence type="predicted"/>
<dbReference type="EnsemblPlants" id="ONIVA04G15930.1">
    <property type="protein sequence ID" value="ONIVA04G15930.1"/>
    <property type="gene ID" value="ONIVA04G15930"/>
</dbReference>
<keyword evidence="3" id="KW-1185">Reference proteome</keyword>
<sequence length="68" mass="7035">MADLAPELDAPAQTFASEDGVPNVRARVLGGATSVNAPTLIGSATTARSVTTQKTQRGRRGRAERGKV</sequence>